<evidence type="ECO:0000256" key="1">
    <source>
        <dbReference type="SAM" id="Phobius"/>
    </source>
</evidence>
<proteinExistence type="predicted"/>
<feature type="transmembrane region" description="Helical" evidence="1">
    <location>
        <begin position="112"/>
        <end position="131"/>
    </location>
</feature>
<sequence>MKNKASTPQDVLKKWMVETGTETPGDEFHLSVLKKIEALPQPKTYYSPVISSGAWTVIIGLIASLLGWSLFSAPSQPGNSSIVELFRRINLPKPSIDFLNLSISIPDLGSPFLLGILAFFILGFSMVFTSVRSRQSSI</sequence>
<dbReference type="RefSeq" id="WP_206569365.1">
    <property type="nucleotide sequence ID" value="NZ_JAFKCW010000002.1"/>
</dbReference>
<evidence type="ECO:0000313" key="2">
    <source>
        <dbReference type="EMBL" id="MBN7801370.1"/>
    </source>
</evidence>
<comment type="caution">
    <text evidence="2">The sequence shown here is derived from an EMBL/GenBank/DDBJ whole genome shotgun (WGS) entry which is preliminary data.</text>
</comment>
<accession>A0ABS3BQ06</accession>
<organism evidence="2 3">
    <name type="scientific">Algoriphagus aestuariicola</name>
    <dbReference type="NCBI Taxonomy" id="1852016"/>
    <lineage>
        <taxon>Bacteria</taxon>
        <taxon>Pseudomonadati</taxon>
        <taxon>Bacteroidota</taxon>
        <taxon>Cytophagia</taxon>
        <taxon>Cytophagales</taxon>
        <taxon>Cyclobacteriaceae</taxon>
        <taxon>Algoriphagus</taxon>
    </lineage>
</organism>
<keyword evidence="1" id="KW-0812">Transmembrane</keyword>
<dbReference type="Proteomes" id="UP000664698">
    <property type="component" value="Unassembled WGS sequence"/>
</dbReference>
<dbReference type="EMBL" id="JAFKCW010000002">
    <property type="protein sequence ID" value="MBN7801370.1"/>
    <property type="molecule type" value="Genomic_DNA"/>
</dbReference>
<evidence type="ECO:0000313" key="3">
    <source>
        <dbReference type="Proteomes" id="UP000664698"/>
    </source>
</evidence>
<protein>
    <submittedName>
        <fullName evidence="2">Uncharacterized protein</fullName>
    </submittedName>
</protein>
<feature type="transmembrane region" description="Helical" evidence="1">
    <location>
        <begin position="45"/>
        <end position="71"/>
    </location>
</feature>
<keyword evidence="1" id="KW-1133">Transmembrane helix</keyword>
<keyword evidence="1" id="KW-0472">Membrane</keyword>
<name>A0ABS3BQ06_9BACT</name>
<keyword evidence="3" id="KW-1185">Reference proteome</keyword>
<reference evidence="2 3" key="1">
    <citation type="submission" date="2021-03" db="EMBL/GenBank/DDBJ databases">
        <title>novel species isolated from a fishpond in China.</title>
        <authorList>
            <person name="Lu H."/>
            <person name="Cai Z."/>
        </authorList>
    </citation>
    <scope>NUCLEOTIDE SEQUENCE [LARGE SCALE GENOMIC DNA]</scope>
    <source>
        <strain evidence="2 3">JCM 31546</strain>
    </source>
</reference>
<gene>
    <name evidence="2" type="ORF">J0A67_10895</name>
</gene>